<evidence type="ECO:0000313" key="2">
    <source>
        <dbReference type="EMBL" id="GGF09562.1"/>
    </source>
</evidence>
<name>A0A8J3E3V8_9PROT</name>
<keyword evidence="3" id="KW-1185">Reference proteome</keyword>
<organism evidence="2 3">
    <name type="scientific">Aliidongia dinghuensis</name>
    <dbReference type="NCBI Taxonomy" id="1867774"/>
    <lineage>
        <taxon>Bacteria</taxon>
        <taxon>Pseudomonadati</taxon>
        <taxon>Pseudomonadota</taxon>
        <taxon>Alphaproteobacteria</taxon>
        <taxon>Rhodospirillales</taxon>
        <taxon>Dongiaceae</taxon>
        <taxon>Aliidongia</taxon>
    </lineage>
</organism>
<proteinExistence type="predicted"/>
<feature type="transmembrane region" description="Helical" evidence="1">
    <location>
        <begin position="70"/>
        <end position="90"/>
    </location>
</feature>
<dbReference type="RefSeq" id="WP_189043940.1">
    <property type="nucleotide sequence ID" value="NZ_BMJQ01000003.1"/>
</dbReference>
<dbReference type="Proteomes" id="UP000646365">
    <property type="component" value="Unassembled WGS sequence"/>
</dbReference>
<keyword evidence="1" id="KW-1133">Transmembrane helix</keyword>
<keyword evidence="1" id="KW-0812">Transmembrane</keyword>
<feature type="transmembrane region" description="Helical" evidence="1">
    <location>
        <begin position="111"/>
        <end position="130"/>
    </location>
</feature>
<gene>
    <name evidence="2" type="ORF">GCM10011611_13810</name>
</gene>
<protein>
    <submittedName>
        <fullName evidence="2">Uncharacterized protein</fullName>
    </submittedName>
</protein>
<dbReference type="EMBL" id="BMJQ01000003">
    <property type="protein sequence ID" value="GGF09562.1"/>
    <property type="molecule type" value="Genomic_DNA"/>
</dbReference>
<evidence type="ECO:0000313" key="3">
    <source>
        <dbReference type="Proteomes" id="UP000646365"/>
    </source>
</evidence>
<dbReference type="AlphaFoldDB" id="A0A8J3E3V8"/>
<evidence type="ECO:0000256" key="1">
    <source>
        <dbReference type="SAM" id="Phobius"/>
    </source>
</evidence>
<comment type="caution">
    <text evidence="2">The sequence shown here is derived from an EMBL/GenBank/DDBJ whole genome shotgun (WGS) entry which is preliminary data.</text>
</comment>
<reference evidence="2" key="1">
    <citation type="journal article" date="2014" name="Int. J. Syst. Evol. Microbiol.">
        <title>Complete genome sequence of Corynebacterium casei LMG S-19264T (=DSM 44701T), isolated from a smear-ripened cheese.</title>
        <authorList>
            <consortium name="US DOE Joint Genome Institute (JGI-PGF)"/>
            <person name="Walter F."/>
            <person name="Albersmeier A."/>
            <person name="Kalinowski J."/>
            <person name="Ruckert C."/>
        </authorList>
    </citation>
    <scope>NUCLEOTIDE SEQUENCE</scope>
    <source>
        <strain evidence="2">CGMCC 1.15725</strain>
    </source>
</reference>
<keyword evidence="1" id="KW-0472">Membrane</keyword>
<sequence length="133" mass="13647">MPLAVLIALSLHALAAVFWVGTTFTLARTGGIGGERLFRPQMGAATLAVLTGSYVWHLLHEGSFGPSEQVLAVGVVAALIAAGVQGALAGPASRRLRAGHDEAAARSRLALAQRVAAVLLAVTLVCMVIARDV</sequence>
<accession>A0A8J3E3V8</accession>
<reference evidence="2" key="2">
    <citation type="submission" date="2020-09" db="EMBL/GenBank/DDBJ databases">
        <authorList>
            <person name="Sun Q."/>
            <person name="Zhou Y."/>
        </authorList>
    </citation>
    <scope>NUCLEOTIDE SEQUENCE</scope>
    <source>
        <strain evidence="2">CGMCC 1.15725</strain>
    </source>
</reference>